<comment type="caution">
    <text evidence="1">The sequence shown here is derived from an EMBL/GenBank/DDBJ whole genome shotgun (WGS) entry which is preliminary data.</text>
</comment>
<name>A0AAN9KGA2_CANGL</name>
<evidence type="ECO:0000313" key="1">
    <source>
        <dbReference type="EMBL" id="KAK7315833.1"/>
    </source>
</evidence>
<gene>
    <name evidence="1" type="ORF">VNO77_34412</name>
</gene>
<accession>A0AAN9KGA2</accession>
<evidence type="ECO:0000313" key="2">
    <source>
        <dbReference type="Proteomes" id="UP001367508"/>
    </source>
</evidence>
<reference evidence="1 2" key="1">
    <citation type="submission" date="2024-01" db="EMBL/GenBank/DDBJ databases">
        <title>The genomes of 5 underutilized Papilionoideae crops provide insights into root nodulation and disease resistanc.</title>
        <authorList>
            <person name="Jiang F."/>
        </authorList>
    </citation>
    <scope>NUCLEOTIDE SEQUENCE [LARGE SCALE GENOMIC DNA]</scope>
    <source>
        <strain evidence="1">LVBAO_FW01</strain>
        <tissue evidence="1">Leaves</tissue>
    </source>
</reference>
<dbReference type="AlphaFoldDB" id="A0AAN9KGA2"/>
<proteinExistence type="predicted"/>
<organism evidence="1 2">
    <name type="scientific">Canavalia gladiata</name>
    <name type="common">Sword bean</name>
    <name type="synonym">Dolichos gladiatus</name>
    <dbReference type="NCBI Taxonomy" id="3824"/>
    <lineage>
        <taxon>Eukaryota</taxon>
        <taxon>Viridiplantae</taxon>
        <taxon>Streptophyta</taxon>
        <taxon>Embryophyta</taxon>
        <taxon>Tracheophyta</taxon>
        <taxon>Spermatophyta</taxon>
        <taxon>Magnoliopsida</taxon>
        <taxon>eudicotyledons</taxon>
        <taxon>Gunneridae</taxon>
        <taxon>Pentapetalae</taxon>
        <taxon>rosids</taxon>
        <taxon>fabids</taxon>
        <taxon>Fabales</taxon>
        <taxon>Fabaceae</taxon>
        <taxon>Papilionoideae</taxon>
        <taxon>50 kb inversion clade</taxon>
        <taxon>NPAAA clade</taxon>
        <taxon>indigoferoid/millettioid clade</taxon>
        <taxon>Phaseoleae</taxon>
        <taxon>Canavalia</taxon>
    </lineage>
</organism>
<sequence>MEKLEERFPIKKRQVHSSFSRLTAEGKIRGAGPDDKTVDQTYGNVYRLRDPIWYGAVLDVLSMNVIKDRKIIFPIAVLPKTTQFFQSLNIAMRHEAKVLKIINLVFSLPTKSGVAAVMEVLRSPQGKPEVVTIIIMDGKWSKDDGLKVRKASSSMINLIETKMGSVAAHAYVICELTATLHSIVGRHLVGLPWYWHLAKGYPSFDEPW</sequence>
<protein>
    <submittedName>
        <fullName evidence="1">Uncharacterized protein</fullName>
    </submittedName>
</protein>
<keyword evidence="2" id="KW-1185">Reference proteome</keyword>
<dbReference type="EMBL" id="JAYMYQ010000008">
    <property type="protein sequence ID" value="KAK7315833.1"/>
    <property type="molecule type" value="Genomic_DNA"/>
</dbReference>
<dbReference type="Proteomes" id="UP001367508">
    <property type="component" value="Unassembled WGS sequence"/>
</dbReference>